<evidence type="ECO:0008006" key="3">
    <source>
        <dbReference type="Google" id="ProtNLM"/>
    </source>
</evidence>
<accession>A0ABV5G5T8</accession>
<name>A0ABV5G5T8_9MICC</name>
<proteinExistence type="predicted"/>
<dbReference type="EMBL" id="JBHMFI010000002">
    <property type="protein sequence ID" value="MFB9074315.1"/>
    <property type="molecule type" value="Genomic_DNA"/>
</dbReference>
<dbReference type="Proteomes" id="UP001589575">
    <property type="component" value="Unassembled WGS sequence"/>
</dbReference>
<organism evidence="1 2">
    <name type="scientific">Citricoccus parietis</name>
    <dbReference type="NCBI Taxonomy" id="592307"/>
    <lineage>
        <taxon>Bacteria</taxon>
        <taxon>Bacillati</taxon>
        <taxon>Actinomycetota</taxon>
        <taxon>Actinomycetes</taxon>
        <taxon>Micrococcales</taxon>
        <taxon>Micrococcaceae</taxon>
        <taxon>Citricoccus</taxon>
    </lineage>
</organism>
<gene>
    <name evidence="1" type="ORF">ACFFX0_25220</name>
</gene>
<keyword evidence="2" id="KW-1185">Reference proteome</keyword>
<protein>
    <recommendedName>
        <fullName evidence="3">Secreted protein</fullName>
    </recommendedName>
</protein>
<reference evidence="1 2" key="1">
    <citation type="submission" date="2024-09" db="EMBL/GenBank/DDBJ databases">
        <authorList>
            <person name="Sun Q."/>
            <person name="Mori K."/>
        </authorList>
    </citation>
    <scope>NUCLEOTIDE SEQUENCE [LARGE SCALE GENOMIC DNA]</scope>
    <source>
        <strain evidence="1 2">CCM 7609</strain>
    </source>
</reference>
<comment type="caution">
    <text evidence="1">The sequence shown here is derived from an EMBL/GenBank/DDBJ whole genome shotgun (WGS) entry which is preliminary data.</text>
</comment>
<evidence type="ECO:0000313" key="1">
    <source>
        <dbReference type="EMBL" id="MFB9074315.1"/>
    </source>
</evidence>
<sequence>MARMLDCSARCWASRAMLKCWWAAWSRSGRARLWVQQPAPVMPCSARAWTWVSVAVVPAAFRVCSRSRVRCSNVGAGRAVTVAGSGDCTAGGFRVLMPRPLSVASLRVRPQ</sequence>
<evidence type="ECO:0000313" key="2">
    <source>
        <dbReference type="Proteomes" id="UP001589575"/>
    </source>
</evidence>